<dbReference type="RefSeq" id="WP_009306525.1">
    <property type="nucleotide sequence ID" value="NC_013204.1"/>
</dbReference>
<dbReference type="BioCyc" id="ELEN479437:G1GFY-649-MONOMER"/>
<dbReference type="PANTHER" id="PTHR43300">
    <property type="entry name" value="ACETYLTRANSFERASE"/>
    <property type="match status" value="1"/>
</dbReference>
<dbReference type="InterPro" id="IPR001451">
    <property type="entry name" value="Hexapep"/>
</dbReference>
<reference evidence="1 2" key="1">
    <citation type="journal article" date="2009" name="Stand. Genomic Sci.">
        <title>Complete genome sequence of Eggerthella lenta type strain (IPP VPI 0255).</title>
        <authorList>
            <person name="Saunders E."/>
            <person name="Pukall R."/>
            <person name="Abt B."/>
            <person name="Lapidus A."/>
            <person name="Glavina Del Rio T."/>
            <person name="Copeland A."/>
            <person name="Tice H."/>
            <person name="Cheng J.F."/>
            <person name="Lucas S."/>
            <person name="Chen F."/>
            <person name="Nolan M."/>
            <person name="Bruce D."/>
            <person name="Goodwin L."/>
            <person name="Pitluck S."/>
            <person name="Ivanova N."/>
            <person name="Mavromatis K."/>
            <person name="Ovchinnikova G."/>
            <person name="Pati A."/>
            <person name="Chen A."/>
            <person name="Palaniappan K."/>
            <person name="Land M."/>
            <person name="Hauser L."/>
            <person name="Chang Y.J."/>
            <person name="Jeffries C.D."/>
            <person name="Chain P."/>
            <person name="Meincke L."/>
            <person name="Sims D."/>
            <person name="Brettin T."/>
            <person name="Detter J.C."/>
            <person name="Goker M."/>
            <person name="Bristow J."/>
            <person name="Eisen J.A."/>
            <person name="Markowitz V."/>
            <person name="Hugenholtz P."/>
            <person name="Kyrpides N.C."/>
            <person name="Klenk H.P."/>
            <person name="Han C."/>
        </authorList>
    </citation>
    <scope>NUCLEOTIDE SEQUENCE [LARGE SCALE GENOMIC DNA]</scope>
    <source>
        <strain evidence="2">ATCC 25559 / DSM 2243 / CCUG 17323 / JCM 9979 / KCTC 3265 / NCTC 11813 / VPI 0255 / 1899 B</strain>
    </source>
</reference>
<dbReference type="PaxDb" id="479437-Elen_0641"/>
<dbReference type="InterPro" id="IPR011004">
    <property type="entry name" value="Trimer_LpxA-like_sf"/>
</dbReference>
<gene>
    <name evidence="1" type="ordered locus">Elen_0641</name>
</gene>
<dbReference type="Pfam" id="PF00132">
    <property type="entry name" value="Hexapep"/>
    <property type="match status" value="2"/>
</dbReference>
<dbReference type="AlphaFoldDB" id="C8WM72"/>
<dbReference type="eggNOG" id="COG0110">
    <property type="taxonomic scope" value="Bacteria"/>
</dbReference>
<dbReference type="STRING" id="479437.Elen_0641"/>
<dbReference type="HOGENOM" id="CLU_051638_9_1_11"/>
<dbReference type="PANTHER" id="PTHR43300:SF4">
    <property type="entry name" value="ACYL-[ACYL-CARRIER-PROTEIN]--UDP-N-ACETYLGLUCOSAMINE O-ACYLTRANSFERASE"/>
    <property type="match status" value="1"/>
</dbReference>
<dbReference type="Gene3D" id="2.160.10.10">
    <property type="entry name" value="Hexapeptide repeat proteins"/>
    <property type="match status" value="1"/>
</dbReference>
<dbReference type="Pfam" id="PF14602">
    <property type="entry name" value="Hexapep_2"/>
    <property type="match status" value="1"/>
</dbReference>
<dbReference type="GO" id="GO:0016740">
    <property type="term" value="F:transferase activity"/>
    <property type="evidence" value="ECO:0007669"/>
    <property type="project" value="UniProtKB-KW"/>
</dbReference>
<dbReference type="CDD" id="cd03358">
    <property type="entry name" value="LbH_WxcM_N_like"/>
    <property type="match status" value="1"/>
</dbReference>
<keyword evidence="1" id="KW-0808">Transferase</keyword>
<dbReference type="EMBL" id="CP001726">
    <property type="protein sequence ID" value="ACV54626.1"/>
    <property type="molecule type" value="Genomic_DNA"/>
</dbReference>
<sequence length="192" mass="19984">MTAPYVHESSYADEGVAIGDDTKVWHFCHIQSGASIGRGCSLGQNVYVGANAKIGDGVKIQNNVSVYEGVELGDHVFCGPSCVFTNDLTPRAKYPKGGDGYKRTVVRRGASIGANATIVCGHEIGAWAMVGSGAVVTSDVPPHALVLGVPARQRGWACECGAVLSEDLACSACGRTYAQSDEGLKEVQHGVS</sequence>
<dbReference type="InterPro" id="IPR050179">
    <property type="entry name" value="Trans_hexapeptide_repeat"/>
</dbReference>
<evidence type="ECO:0000313" key="1">
    <source>
        <dbReference type="EMBL" id="ACV54626.1"/>
    </source>
</evidence>
<dbReference type="Proteomes" id="UP000001377">
    <property type="component" value="Chromosome"/>
</dbReference>
<dbReference type="KEGG" id="ele:Elen_0641"/>
<dbReference type="OrthoDB" id="2643438at2"/>
<proteinExistence type="predicted"/>
<keyword evidence="2" id="KW-1185">Reference proteome</keyword>
<dbReference type="SUPFAM" id="SSF51161">
    <property type="entry name" value="Trimeric LpxA-like enzymes"/>
    <property type="match status" value="1"/>
</dbReference>
<name>C8WM72_EGGLE</name>
<organism evidence="1 2">
    <name type="scientific">Eggerthella lenta (strain ATCC 25559 / DSM 2243 / CCUG 17323 / JCM 9979 / KCTC 3265 / NCTC 11813 / VPI 0255 / 1899 B)</name>
    <name type="common">Eubacterium lentum</name>
    <dbReference type="NCBI Taxonomy" id="479437"/>
    <lineage>
        <taxon>Bacteria</taxon>
        <taxon>Bacillati</taxon>
        <taxon>Actinomycetota</taxon>
        <taxon>Coriobacteriia</taxon>
        <taxon>Eggerthellales</taxon>
        <taxon>Eggerthellaceae</taxon>
        <taxon>Eggerthella</taxon>
    </lineage>
</organism>
<protein>
    <submittedName>
        <fullName evidence="1">Transferase hexapeptide repeat containing protein</fullName>
    </submittedName>
</protein>
<evidence type="ECO:0000313" key="2">
    <source>
        <dbReference type="Proteomes" id="UP000001377"/>
    </source>
</evidence>
<accession>C8WM72</accession>